<dbReference type="AlphaFoldDB" id="A0AAE1Y1K3"/>
<dbReference type="EMBL" id="JACGWO010000008">
    <property type="protein sequence ID" value="KAK4422033.1"/>
    <property type="molecule type" value="Genomic_DNA"/>
</dbReference>
<organism evidence="1 2">
    <name type="scientific">Sesamum alatum</name>
    <dbReference type="NCBI Taxonomy" id="300844"/>
    <lineage>
        <taxon>Eukaryota</taxon>
        <taxon>Viridiplantae</taxon>
        <taxon>Streptophyta</taxon>
        <taxon>Embryophyta</taxon>
        <taxon>Tracheophyta</taxon>
        <taxon>Spermatophyta</taxon>
        <taxon>Magnoliopsida</taxon>
        <taxon>eudicotyledons</taxon>
        <taxon>Gunneridae</taxon>
        <taxon>Pentapetalae</taxon>
        <taxon>asterids</taxon>
        <taxon>lamiids</taxon>
        <taxon>Lamiales</taxon>
        <taxon>Pedaliaceae</taxon>
        <taxon>Sesamum</taxon>
    </lineage>
</organism>
<comment type="caution">
    <text evidence="1">The sequence shown here is derived from an EMBL/GenBank/DDBJ whole genome shotgun (WGS) entry which is preliminary data.</text>
</comment>
<reference evidence="1" key="1">
    <citation type="submission" date="2020-06" db="EMBL/GenBank/DDBJ databases">
        <authorList>
            <person name="Li T."/>
            <person name="Hu X."/>
            <person name="Zhang T."/>
            <person name="Song X."/>
            <person name="Zhang H."/>
            <person name="Dai N."/>
            <person name="Sheng W."/>
            <person name="Hou X."/>
            <person name="Wei L."/>
        </authorList>
    </citation>
    <scope>NUCLEOTIDE SEQUENCE</scope>
    <source>
        <strain evidence="1">3651</strain>
        <tissue evidence="1">Leaf</tissue>
    </source>
</reference>
<protein>
    <submittedName>
        <fullName evidence="1">Uncharacterized protein</fullName>
    </submittedName>
</protein>
<evidence type="ECO:0000313" key="2">
    <source>
        <dbReference type="Proteomes" id="UP001293254"/>
    </source>
</evidence>
<proteinExistence type="predicted"/>
<accession>A0AAE1Y1K3</accession>
<keyword evidence="2" id="KW-1185">Reference proteome</keyword>
<name>A0AAE1Y1K3_9LAMI</name>
<sequence length="122" mass="13783">MGNCETVQTIVDKTNKGCYICNDDHRMKDCPKRGKLNVLVAQNNDSDDDEGGSTRVNPLQLLTALQEKPPPKQKGLLYVQVNVNEFAVMAMLDFGATHNFITAREVQKWDWHWPNVPVASRL</sequence>
<dbReference type="Gene3D" id="2.40.70.10">
    <property type="entry name" value="Acid Proteases"/>
    <property type="match status" value="1"/>
</dbReference>
<dbReference type="Proteomes" id="UP001293254">
    <property type="component" value="Unassembled WGS sequence"/>
</dbReference>
<gene>
    <name evidence="1" type="ORF">Salat_2154100</name>
</gene>
<reference evidence="1" key="2">
    <citation type="journal article" date="2024" name="Plant">
        <title>Genomic evolution and insights into agronomic trait innovations of Sesamum species.</title>
        <authorList>
            <person name="Miao H."/>
            <person name="Wang L."/>
            <person name="Qu L."/>
            <person name="Liu H."/>
            <person name="Sun Y."/>
            <person name="Le M."/>
            <person name="Wang Q."/>
            <person name="Wei S."/>
            <person name="Zheng Y."/>
            <person name="Lin W."/>
            <person name="Duan Y."/>
            <person name="Cao H."/>
            <person name="Xiong S."/>
            <person name="Wang X."/>
            <person name="Wei L."/>
            <person name="Li C."/>
            <person name="Ma Q."/>
            <person name="Ju M."/>
            <person name="Zhao R."/>
            <person name="Li G."/>
            <person name="Mu C."/>
            <person name="Tian Q."/>
            <person name="Mei H."/>
            <person name="Zhang T."/>
            <person name="Gao T."/>
            <person name="Zhang H."/>
        </authorList>
    </citation>
    <scope>NUCLEOTIDE SEQUENCE</scope>
    <source>
        <strain evidence="1">3651</strain>
    </source>
</reference>
<dbReference type="InterPro" id="IPR021109">
    <property type="entry name" value="Peptidase_aspartic_dom_sf"/>
</dbReference>
<evidence type="ECO:0000313" key="1">
    <source>
        <dbReference type="EMBL" id="KAK4422033.1"/>
    </source>
</evidence>